<evidence type="ECO:0000313" key="2">
    <source>
        <dbReference type="Proteomes" id="UP000194236"/>
    </source>
</evidence>
<reference evidence="1 2" key="1">
    <citation type="submission" date="2017-03" db="EMBL/GenBank/DDBJ databases">
        <title>Genome Survey of Euroglyphus maynei.</title>
        <authorList>
            <person name="Arlian L.G."/>
            <person name="Morgan M.S."/>
            <person name="Rider S.D."/>
        </authorList>
    </citation>
    <scope>NUCLEOTIDE SEQUENCE [LARGE SCALE GENOMIC DNA]</scope>
    <source>
        <strain evidence="1">Arlian Lab</strain>
        <tissue evidence="1">Whole body</tissue>
    </source>
</reference>
<feature type="non-terminal residue" evidence="1">
    <location>
        <position position="163"/>
    </location>
</feature>
<name>A0A1Y3BGQ8_EURMA</name>
<protein>
    <submittedName>
        <fullName evidence="1">Uncharacterized protein</fullName>
    </submittedName>
</protein>
<accession>A0A1Y3BGQ8</accession>
<gene>
    <name evidence="1" type="ORF">BLA29_003268</name>
</gene>
<dbReference type="OrthoDB" id="512473at2759"/>
<keyword evidence="2" id="KW-1185">Reference proteome</keyword>
<dbReference type="Proteomes" id="UP000194236">
    <property type="component" value="Unassembled WGS sequence"/>
</dbReference>
<organism evidence="1 2">
    <name type="scientific">Euroglyphus maynei</name>
    <name type="common">Mayne's house dust mite</name>
    <dbReference type="NCBI Taxonomy" id="6958"/>
    <lineage>
        <taxon>Eukaryota</taxon>
        <taxon>Metazoa</taxon>
        <taxon>Ecdysozoa</taxon>
        <taxon>Arthropoda</taxon>
        <taxon>Chelicerata</taxon>
        <taxon>Arachnida</taxon>
        <taxon>Acari</taxon>
        <taxon>Acariformes</taxon>
        <taxon>Sarcoptiformes</taxon>
        <taxon>Astigmata</taxon>
        <taxon>Psoroptidia</taxon>
        <taxon>Analgoidea</taxon>
        <taxon>Pyroglyphidae</taxon>
        <taxon>Pyroglyphinae</taxon>
        <taxon>Euroglyphus</taxon>
    </lineage>
</organism>
<dbReference type="AlphaFoldDB" id="A0A1Y3BGQ8"/>
<dbReference type="EMBL" id="MUJZ01023646">
    <property type="protein sequence ID" value="OTF79337.1"/>
    <property type="molecule type" value="Genomic_DNA"/>
</dbReference>
<sequence length="163" mass="19340">MTQKTLFTGILCFVCGLLLGYATSIWAIQDHDERRKRLKRNSENDDDDDVRILRKEFEKEIHRLFDKLDAIHQQIQSNKKTKHNSCDEDSSDETDYPLECFYDTAEIFKDEIDEQDDCQQIDEMFESDSADVQYIYDYLKQKVSKNPNDTEMLWRLSKAAHLL</sequence>
<evidence type="ECO:0000313" key="1">
    <source>
        <dbReference type="EMBL" id="OTF79337.1"/>
    </source>
</evidence>
<proteinExistence type="predicted"/>
<comment type="caution">
    <text evidence="1">The sequence shown here is derived from an EMBL/GenBank/DDBJ whole genome shotgun (WGS) entry which is preliminary data.</text>
</comment>